<reference evidence="1 2" key="1">
    <citation type="submission" date="2021-12" db="EMBL/GenBank/DDBJ databases">
        <title>Genome sequence of Kibdelosporangium philippinense ATCC 49844.</title>
        <authorList>
            <person name="Fedorov E.A."/>
            <person name="Omeragic M."/>
            <person name="Shalygina K.F."/>
            <person name="Maclea K.S."/>
        </authorList>
    </citation>
    <scope>NUCLEOTIDE SEQUENCE [LARGE SCALE GENOMIC DNA]</scope>
    <source>
        <strain evidence="1 2">ATCC 49844</strain>
    </source>
</reference>
<evidence type="ECO:0008006" key="3">
    <source>
        <dbReference type="Google" id="ProtNLM"/>
    </source>
</evidence>
<proteinExistence type="predicted"/>
<protein>
    <recommendedName>
        <fullName evidence="3">TipAS antibiotic-recognition domain-containing protein</fullName>
    </recommendedName>
</protein>
<keyword evidence="2" id="KW-1185">Reference proteome</keyword>
<accession>A0ABS8ZQV5</accession>
<gene>
    <name evidence="1" type="ORF">LWC34_45185</name>
</gene>
<comment type="caution">
    <text evidence="1">The sequence shown here is derived from an EMBL/GenBank/DDBJ whole genome shotgun (WGS) entry which is preliminary data.</text>
</comment>
<evidence type="ECO:0000313" key="1">
    <source>
        <dbReference type="EMBL" id="MCE7009954.1"/>
    </source>
</evidence>
<evidence type="ECO:0000313" key="2">
    <source>
        <dbReference type="Proteomes" id="UP001521150"/>
    </source>
</evidence>
<dbReference type="EMBL" id="JAJVCN010000004">
    <property type="protein sequence ID" value="MCE7009954.1"/>
    <property type="molecule type" value="Genomic_DNA"/>
</dbReference>
<sequence length="99" mass="11629">MGDFELPDELRQSFAERADHWDDLVRRYQQLLGQQVSEQAQEWMGDQLMTWALFADADRAWARGDIEAGNQLMEIAKPYMERAGQGFHLIVRRPDHPNR</sequence>
<organism evidence="1 2">
    <name type="scientific">Kibdelosporangium philippinense</name>
    <dbReference type="NCBI Taxonomy" id="211113"/>
    <lineage>
        <taxon>Bacteria</taxon>
        <taxon>Bacillati</taxon>
        <taxon>Actinomycetota</taxon>
        <taxon>Actinomycetes</taxon>
        <taxon>Pseudonocardiales</taxon>
        <taxon>Pseudonocardiaceae</taxon>
        <taxon>Kibdelosporangium</taxon>
    </lineage>
</organism>
<dbReference type="RefSeq" id="WP_233731445.1">
    <property type="nucleotide sequence ID" value="NZ_JAJVCN010000004.1"/>
</dbReference>
<dbReference type="Proteomes" id="UP001521150">
    <property type="component" value="Unassembled WGS sequence"/>
</dbReference>
<name>A0ABS8ZQV5_9PSEU</name>